<dbReference type="EMBL" id="JANAVB010028616">
    <property type="protein sequence ID" value="KAJ6815733.1"/>
    <property type="molecule type" value="Genomic_DNA"/>
</dbReference>
<evidence type="ECO:0000313" key="2">
    <source>
        <dbReference type="Proteomes" id="UP001140949"/>
    </source>
</evidence>
<dbReference type="AlphaFoldDB" id="A0AAX6FHM3"/>
<reference evidence="1" key="2">
    <citation type="submission" date="2023-04" db="EMBL/GenBank/DDBJ databases">
        <authorList>
            <person name="Bruccoleri R.E."/>
            <person name="Oakeley E.J."/>
            <person name="Faust A.-M."/>
            <person name="Dessus-Babus S."/>
            <person name="Altorfer M."/>
            <person name="Burckhardt D."/>
            <person name="Oertli M."/>
            <person name="Naumann U."/>
            <person name="Petersen F."/>
            <person name="Wong J."/>
        </authorList>
    </citation>
    <scope>NUCLEOTIDE SEQUENCE</scope>
    <source>
        <strain evidence="1">GSM-AAB239-AS_SAM_17_03QT</strain>
        <tissue evidence="1">Leaf</tissue>
    </source>
</reference>
<evidence type="ECO:0000313" key="1">
    <source>
        <dbReference type="EMBL" id="KAJ6815733.1"/>
    </source>
</evidence>
<sequence length="62" mass="7325">MTTPKMHGKRWIQMNSHMSCAVCPWLCRLKIEQVTTQFHRVKYFVCWMKEAIKSGLCTCVMS</sequence>
<keyword evidence="1" id="KW-0436">Ligase</keyword>
<organism evidence="1 2">
    <name type="scientific">Iris pallida</name>
    <name type="common">Sweet iris</name>
    <dbReference type="NCBI Taxonomy" id="29817"/>
    <lineage>
        <taxon>Eukaryota</taxon>
        <taxon>Viridiplantae</taxon>
        <taxon>Streptophyta</taxon>
        <taxon>Embryophyta</taxon>
        <taxon>Tracheophyta</taxon>
        <taxon>Spermatophyta</taxon>
        <taxon>Magnoliopsida</taxon>
        <taxon>Liliopsida</taxon>
        <taxon>Asparagales</taxon>
        <taxon>Iridaceae</taxon>
        <taxon>Iridoideae</taxon>
        <taxon>Irideae</taxon>
        <taxon>Iris</taxon>
    </lineage>
</organism>
<dbReference type="GO" id="GO:0016874">
    <property type="term" value="F:ligase activity"/>
    <property type="evidence" value="ECO:0007669"/>
    <property type="project" value="UniProtKB-KW"/>
</dbReference>
<name>A0AAX6FHM3_IRIPA</name>
<protein>
    <submittedName>
        <fullName evidence="1">Methionine--tRNA ligase</fullName>
    </submittedName>
</protein>
<dbReference type="Proteomes" id="UP001140949">
    <property type="component" value="Unassembled WGS sequence"/>
</dbReference>
<proteinExistence type="predicted"/>
<accession>A0AAX6FHM3</accession>
<comment type="caution">
    <text evidence="1">The sequence shown here is derived from an EMBL/GenBank/DDBJ whole genome shotgun (WGS) entry which is preliminary data.</text>
</comment>
<gene>
    <name evidence="1" type="ORF">M6B38_132360</name>
</gene>
<reference evidence="1" key="1">
    <citation type="journal article" date="2023" name="GigaByte">
        <title>Genome assembly of the bearded iris, Iris pallida Lam.</title>
        <authorList>
            <person name="Bruccoleri R.E."/>
            <person name="Oakeley E.J."/>
            <person name="Faust A.M.E."/>
            <person name="Altorfer M."/>
            <person name="Dessus-Babus S."/>
            <person name="Burckhardt D."/>
            <person name="Oertli M."/>
            <person name="Naumann U."/>
            <person name="Petersen F."/>
            <person name="Wong J."/>
        </authorList>
    </citation>
    <scope>NUCLEOTIDE SEQUENCE</scope>
    <source>
        <strain evidence="1">GSM-AAB239-AS_SAM_17_03QT</strain>
    </source>
</reference>
<keyword evidence="2" id="KW-1185">Reference proteome</keyword>